<keyword evidence="13 16" id="KW-0173">Coenzyme A biosynthesis</keyword>
<comment type="pathway">
    <text evidence="4 16">Cofactor biosynthesis; coenzyme A biosynthesis; CoA from (R)-pantothenate: step 1/5.</text>
</comment>
<keyword evidence="11 16" id="KW-0067">ATP-binding</keyword>
<proteinExistence type="inferred from homology"/>
<dbReference type="GO" id="GO:0004594">
    <property type="term" value="F:pantothenate kinase activity"/>
    <property type="evidence" value="ECO:0007669"/>
    <property type="project" value="UniProtKB-UniRule"/>
</dbReference>
<evidence type="ECO:0000256" key="8">
    <source>
        <dbReference type="ARBA" id="ARBA00022679"/>
    </source>
</evidence>
<comment type="cofactor">
    <cofactor evidence="2">
        <name>K(+)</name>
        <dbReference type="ChEBI" id="CHEBI:29103"/>
    </cofactor>
</comment>
<dbReference type="EC" id="2.7.1.33" evidence="6 16"/>
<feature type="binding site" evidence="16">
    <location>
        <position position="183"/>
    </location>
    <ligand>
        <name>substrate</name>
    </ligand>
</feature>
<dbReference type="PANTHER" id="PTHR34265">
    <property type="entry name" value="TYPE III PANTOTHENATE KINASE"/>
    <property type="match status" value="1"/>
</dbReference>
<dbReference type="InterPro" id="IPR043129">
    <property type="entry name" value="ATPase_NBD"/>
</dbReference>
<evidence type="ECO:0000313" key="17">
    <source>
        <dbReference type="EMBL" id="AWT60713.1"/>
    </source>
</evidence>
<keyword evidence="7 16" id="KW-0963">Cytoplasm</keyword>
<dbReference type="UniPathway" id="UPA00241">
    <property type="reaction ID" value="UER00352"/>
</dbReference>
<keyword evidence="12 16" id="KW-0630">Potassium</keyword>
<dbReference type="GO" id="GO:0005737">
    <property type="term" value="C:cytoplasm"/>
    <property type="evidence" value="ECO:0007669"/>
    <property type="project" value="UniProtKB-SubCell"/>
</dbReference>
<feature type="binding site" evidence="16">
    <location>
        <position position="130"/>
    </location>
    <ligand>
        <name>ATP</name>
        <dbReference type="ChEBI" id="CHEBI:30616"/>
    </ligand>
</feature>
<evidence type="ECO:0000256" key="3">
    <source>
        <dbReference type="ARBA" id="ARBA00004496"/>
    </source>
</evidence>
<comment type="cofactor">
    <cofactor evidence="16">
        <name>NH4(+)</name>
        <dbReference type="ChEBI" id="CHEBI:28938"/>
    </cofactor>
    <cofactor evidence="16">
        <name>K(+)</name>
        <dbReference type="ChEBI" id="CHEBI:29103"/>
    </cofactor>
    <text evidence="16">A monovalent cation. Ammonium or potassium.</text>
</comment>
<evidence type="ECO:0000256" key="16">
    <source>
        <dbReference type="HAMAP-Rule" id="MF_01274"/>
    </source>
</evidence>
<dbReference type="KEGG" id="mtar:DF168_01932"/>
<dbReference type="NCBIfam" id="TIGR00671">
    <property type="entry name" value="baf"/>
    <property type="match status" value="1"/>
</dbReference>
<feature type="active site" description="Proton acceptor" evidence="16">
    <location>
        <position position="107"/>
    </location>
</feature>
<organism evidence="17 18">
    <name type="scientific">Candidatus Moanibacter tarae</name>
    <dbReference type="NCBI Taxonomy" id="2200854"/>
    <lineage>
        <taxon>Bacteria</taxon>
        <taxon>Pseudomonadati</taxon>
        <taxon>Verrucomicrobiota</taxon>
        <taxon>Opitutia</taxon>
        <taxon>Puniceicoccales</taxon>
        <taxon>Puniceicoccales incertae sedis</taxon>
        <taxon>Candidatus Moanibacter</taxon>
    </lineage>
</organism>
<comment type="subcellular location">
    <subcellularLocation>
        <location evidence="3 16">Cytoplasm</location>
    </subcellularLocation>
</comment>
<sequence length="258" mass="28293">MRVFTVNINNTNTQFGTVQNNRLVERKSISTTLLDNPERGIRQILHSVLKSNPKPDGLCYSSVVPKSTCLFKEAMDNAKWNLPAIQLTYRNCPLKLNFPKPEEIGQDRLANAIAAEYLYQVPAVVIDMGTAVTFDIVSSRGYEGGLIAPGLDLMTRYLNEQTALLPKLDPDDLIVSAGIGKSTLEAMKLGCVIGMEGMIRALLLRVRKELNRLGEGKPTVIATGGSVGVLPKKWLPDITFNPDIALIGLARAYQVLKV</sequence>
<dbReference type="CDD" id="cd24015">
    <property type="entry name" value="ASKHA_NBD_PanK-III"/>
    <property type="match status" value="1"/>
</dbReference>
<dbReference type="GO" id="GO:0046872">
    <property type="term" value="F:metal ion binding"/>
    <property type="evidence" value="ECO:0007669"/>
    <property type="project" value="UniProtKB-KW"/>
</dbReference>
<dbReference type="GO" id="GO:0015937">
    <property type="term" value="P:coenzyme A biosynthetic process"/>
    <property type="evidence" value="ECO:0007669"/>
    <property type="project" value="UniProtKB-UniRule"/>
</dbReference>
<evidence type="ECO:0000256" key="7">
    <source>
        <dbReference type="ARBA" id="ARBA00022490"/>
    </source>
</evidence>
<evidence type="ECO:0000256" key="14">
    <source>
        <dbReference type="ARBA" id="ARBA00038036"/>
    </source>
</evidence>
<keyword evidence="16" id="KW-0479">Metal-binding</keyword>
<evidence type="ECO:0000256" key="5">
    <source>
        <dbReference type="ARBA" id="ARBA00011738"/>
    </source>
</evidence>
<name>A0A2Z4AEH2_9BACT</name>
<evidence type="ECO:0000256" key="11">
    <source>
        <dbReference type="ARBA" id="ARBA00022840"/>
    </source>
</evidence>
<feature type="binding site" evidence="16">
    <location>
        <position position="127"/>
    </location>
    <ligand>
        <name>K(+)</name>
        <dbReference type="ChEBI" id="CHEBI:29103"/>
    </ligand>
</feature>
<dbReference type="SUPFAM" id="SSF53067">
    <property type="entry name" value="Actin-like ATPase domain"/>
    <property type="match status" value="2"/>
</dbReference>
<keyword evidence="10 16" id="KW-0418">Kinase</keyword>
<evidence type="ECO:0000256" key="6">
    <source>
        <dbReference type="ARBA" id="ARBA00012102"/>
    </source>
</evidence>
<dbReference type="Pfam" id="PF03309">
    <property type="entry name" value="Pan_kinase"/>
    <property type="match status" value="1"/>
</dbReference>
<reference evidence="17 18" key="1">
    <citation type="submission" date="2018-06" db="EMBL/GenBank/DDBJ databases">
        <title>Draft Genome Sequence of a Novel Marine Bacterium Related to the Verrucomicrobia.</title>
        <authorList>
            <person name="Vosseberg J."/>
            <person name="Martijn J."/>
            <person name="Ettema T.J.G."/>
        </authorList>
    </citation>
    <scope>NUCLEOTIDE SEQUENCE [LARGE SCALE GENOMIC DNA]</scope>
    <source>
        <strain evidence="17">TARA_B100001123</strain>
    </source>
</reference>
<comment type="subunit">
    <text evidence="5 16">Homodimer.</text>
</comment>
<dbReference type="GO" id="GO:0005524">
    <property type="term" value="F:ATP binding"/>
    <property type="evidence" value="ECO:0007669"/>
    <property type="project" value="UniProtKB-UniRule"/>
</dbReference>
<evidence type="ECO:0000256" key="9">
    <source>
        <dbReference type="ARBA" id="ARBA00022741"/>
    </source>
</evidence>
<comment type="similarity">
    <text evidence="14 16">Belongs to the type III pantothenate kinase family.</text>
</comment>
<accession>A0A2Z4AEH2</accession>
<dbReference type="EMBL" id="CP029803">
    <property type="protein sequence ID" value="AWT60713.1"/>
    <property type="molecule type" value="Genomic_DNA"/>
</dbReference>
<comment type="function">
    <text evidence="16">Catalyzes the phosphorylation of pantothenate (Pan), the first step in CoA biosynthesis.</text>
</comment>
<feature type="binding site" evidence="16">
    <location>
        <begin position="105"/>
        <end position="108"/>
    </location>
    <ligand>
        <name>substrate</name>
    </ligand>
</feature>
<keyword evidence="8 16" id="KW-0808">Transferase</keyword>
<evidence type="ECO:0000313" key="18">
    <source>
        <dbReference type="Proteomes" id="UP000247465"/>
    </source>
</evidence>
<evidence type="ECO:0000256" key="10">
    <source>
        <dbReference type="ARBA" id="ARBA00022777"/>
    </source>
</evidence>
<dbReference type="AlphaFoldDB" id="A0A2Z4AEH2"/>
<protein>
    <recommendedName>
        <fullName evidence="15 16">Type III pantothenate kinase</fullName>
        <ecNumber evidence="6 16">2.7.1.33</ecNumber>
    </recommendedName>
    <alternativeName>
        <fullName evidence="16">PanK-III</fullName>
    </alternativeName>
    <alternativeName>
        <fullName evidence="16">Pantothenic acid kinase</fullName>
    </alternativeName>
</protein>
<dbReference type="Proteomes" id="UP000247465">
    <property type="component" value="Chromosome"/>
</dbReference>
<evidence type="ECO:0000256" key="2">
    <source>
        <dbReference type="ARBA" id="ARBA00001958"/>
    </source>
</evidence>
<feature type="binding site" evidence="16">
    <location>
        <begin position="7"/>
        <end position="14"/>
    </location>
    <ligand>
        <name>ATP</name>
        <dbReference type="ChEBI" id="CHEBI:30616"/>
    </ligand>
</feature>
<evidence type="ECO:0000256" key="15">
    <source>
        <dbReference type="ARBA" id="ARBA00040883"/>
    </source>
</evidence>
<dbReference type="Gene3D" id="3.30.420.40">
    <property type="match status" value="2"/>
</dbReference>
<keyword evidence="9 16" id="KW-0547">Nucleotide-binding</keyword>
<dbReference type="InterPro" id="IPR004619">
    <property type="entry name" value="Type_III_PanK"/>
</dbReference>
<evidence type="ECO:0000256" key="13">
    <source>
        <dbReference type="ARBA" id="ARBA00022993"/>
    </source>
</evidence>
<dbReference type="PANTHER" id="PTHR34265:SF1">
    <property type="entry name" value="TYPE III PANTOTHENATE KINASE"/>
    <property type="match status" value="1"/>
</dbReference>
<evidence type="ECO:0000256" key="12">
    <source>
        <dbReference type="ARBA" id="ARBA00022958"/>
    </source>
</evidence>
<feature type="binding site" evidence="16">
    <location>
        <position position="98"/>
    </location>
    <ligand>
        <name>substrate</name>
    </ligand>
</feature>
<comment type="catalytic activity">
    <reaction evidence="1 16">
        <text>(R)-pantothenate + ATP = (R)-4'-phosphopantothenate + ADP + H(+)</text>
        <dbReference type="Rhea" id="RHEA:16373"/>
        <dbReference type="ChEBI" id="CHEBI:10986"/>
        <dbReference type="ChEBI" id="CHEBI:15378"/>
        <dbReference type="ChEBI" id="CHEBI:29032"/>
        <dbReference type="ChEBI" id="CHEBI:30616"/>
        <dbReference type="ChEBI" id="CHEBI:456216"/>
        <dbReference type="EC" id="2.7.1.33"/>
    </reaction>
</comment>
<gene>
    <name evidence="16 17" type="primary">coaX</name>
    <name evidence="17" type="ORF">DF168_01932</name>
</gene>
<evidence type="ECO:0000256" key="1">
    <source>
        <dbReference type="ARBA" id="ARBA00001206"/>
    </source>
</evidence>
<evidence type="ECO:0000256" key="4">
    <source>
        <dbReference type="ARBA" id="ARBA00005225"/>
    </source>
</evidence>
<dbReference type="HAMAP" id="MF_01274">
    <property type="entry name" value="Pantothen_kinase_3"/>
    <property type="match status" value="1"/>
</dbReference>